<dbReference type="STRING" id="639282.DEFDS_2008"/>
<dbReference type="Pfam" id="PF00072">
    <property type="entry name" value="Response_reg"/>
    <property type="match status" value="1"/>
</dbReference>
<dbReference type="eggNOG" id="COG0643">
    <property type="taxonomic scope" value="Bacteria"/>
</dbReference>
<feature type="domain" description="Response regulatory" evidence="9">
    <location>
        <begin position="521"/>
        <end position="635"/>
    </location>
</feature>
<dbReference type="Proteomes" id="UP000001520">
    <property type="component" value="Chromosome"/>
</dbReference>
<evidence type="ECO:0000256" key="1">
    <source>
        <dbReference type="ARBA" id="ARBA00000085"/>
    </source>
</evidence>
<dbReference type="SUPFAM" id="SSF55874">
    <property type="entry name" value="ATPase domain of HSP90 chaperone/DNA topoisomerase II/histidine kinase"/>
    <property type="match status" value="1"/>
</dbReference>
<dbReference type="InterPro" id="IPR036890">
    <property type="entry name" value="HATPase_C_sf"/>
</dbReference>
<dbReference type="RefSeq" id="WP_013008704.1">
    <property type="nucleotide sequence ID" value="NC_013939.1"/>
</dbReference>
<name>D3P9R9_DEFDS</name>
<dbReference type="PROSITE" id="PS50894">
    <property type="entry name" value="HPT"/>
    <property type="match status" value="1"/>
</dbReference>
<evidence type="ECO:0000259" key="9">
    <source>
        <dbReference type="PROSITE" id="PS50110"/>
    </source>
</evidence>
<dbReference type="SUPFAM" id="SSF47226">
    <property type="entry name" value="Histidine-containing phosphotransfer domain, HPT domain"/>
    <property type="match status" value="1"/>
</dbReference>
<dbReference type="InterPro" id="IPR036641">
    <property type="entry name" value="HPT_dom_sf"/>
</dbReference>
<dbReference type="PANTHER" id="PTHR43395:SF10">
    <property type="entry name" value="CHEMOTAXIS PROTEIN CHEA"/>
    <property type="match status" value="1"/>
</dbReference>
<evidence type="ECO:0000256" key="4">
    <source>
        <dbReference type="ARBA" id="ARBA00022679"/>
    </source>
</evidence>
<evidence type="ECO:0000256" key="2">
    <source>
        <dbReference type="ARBA" id="ARBA00012438"/>
    </source>
</evidence>
<dbReference type="SMART" id="SM00387">
    <property type="entry name" value="HATPase_c"/>
    <property type="match status" value="1"/>
</dbReference>
<dbReference type="SUPFAM" id="SSF52172">
    <property type="entry name" value="CheY-like"/>
    <property type="match status" value="1"/>
</dbReference>
<dbReference type="eggNOG" id="COG2198">
    <property type="taxonomic scope" value="Bacteria"/>
</dbReference>
<dbReference type="FunFam" id="3.30.565.10:FF:000016">
    <property type="entry name" value="Chemotaxis protein CheA, putative"/>
    <property type="match status" value="1"/>
</dbReference>
<dbReference type="Pfam" id="PF02518">
    <property type="entry name" value="HATPase_c"/>
    <property type="match status" value="1"/>
</dbReference>
<keyword evidence="5" id="KW-0418">Kinase</keyword>
<accession>D3P9R9</accession>
<dbReference type="InterPro" id="IPR003594">
    <property type="entry name" value="HATPase_dom"/>
</dbReference>
<feature type="domain" description="Histidine kinase" evidence="8">
    <location>
        <begin position="113"/>
        <end position="375"/>
    </location>
</feature>
<evidence type="ECO:0000256" key="3">
    <source>
        <dbReference type="ARBA" id="ARBA00022553"/>
    </source>
</evidence>
<dbReference type="GO" id="GO:0000155">
    <property type="term" value="F:phosphorelay sensor kinase activity"/>
    <property type="evidence" value="ECO:0007669"/>
    <property type="project" value="UniProtKB-ARBA"/>
</dbReference>
<sequence length="635" mass="73170">MSANKNLFDIFNEELNEHLNNIRASLNTFFETEDNTVFRKIIKDFHTLKGSSAILGLKELTDIFHELENYFNKIKDNLSESDKIKVVQLIELIEKIPSHLENQEEISNQIKDILSDKKNTNLNQLKPSTEIKTQNKIDPVKINSLKKDYFEISNEIHQLLEGLNIEKYIKNRIYKKLESLGYKLNRLNLSSFSILDEKIKNIAYSTSSQLNKKVKVLIENSEIEADTEIINIVNEALTHLIRNAIYHGIEKPEERKKLKKDEVGLITIRYTQSNDRIQIIVEDDGKGIDLEKILKKAIDEKIIGEEDLKHLKEDDIINLIFSEKISTAETVDEISGRGIGMQIIKDKIESIGGLLEIETEKNKFTRFLLNVPFTFQSILSKIVSSNNYDIAIPITFIDVVEKFKEDKVIKKRDKFLYQHRNKLFKVISLANLLNMDSKKEKFLIFFKNAKSALLSESIKDNVLLDIINIKGVNGQYKYFIGFSIYKNKPIAIIRPSELDIDKNNNFIKSGYQQPITNSNKTLLITDDNKIILETLTNILKNKYNIIKANNGIEALNILKSNKVDLLITDIEMPEMDGFTLISKIRKDNQKIPILILSSRGEKSDIQKGLELGANAYFVKKDFNKNDLIKKVEELL</sequence>
<comment type="catalytic activity">
    <reaction evidence="1">
        <text>ATP + protein L-histidine = ADP + protein N-phospho-L-histidine.</text>
        <dbReference type="EC" id="2.7.13.3"/>
    </reaction>
</comment>
<dbReference type="Gene3D" id="3.30.565.10">
    <property type="entry name" value="Histidine kinase-like ATPase, C-terminal domain"/>
    <property type="match status" value="1"/>
</dbReference>
<dbReference type="KEGG" id="ddf:DEFDS_2008"/>
<feature type="modified residue" description="Phosphohistidine" evidence="6">
    <location>
        <position position="46"/>
    </location>
</feature>
<evidence type="ECO:0000313" key="11">
    <source>
        <dbReference type="EMBL" id="BAI81459.1"/>
    </source>
</evidence>
<keyword evidence="3 7" id="KW-0597">Phosphoprotein</keyword>
<reference evidence="11 12" key="1">
    <citation type="journal article" date="2010" name="DNA Res.">
        <title>Bacterial lifestyle in a deep-sea hydrothermal vent chimney revealed by the genome sequence of the thermophilic bacterium Deferribacter desulfuricans SSM1.</title>
        <authorList>
            <person name="Takaki Y."/>
            <person name="Shimamura S."/>
            <person name="Nakagawa S."/>
            <person name="Fukuhara Y."/>
            <person name="Horikawa H."/>
            <person name="Ankai A."/>
            <person name="Harada T."/>
            <person name="Hosoyama A."/>
            <person name="Oguchi A."/>
            <person name="Fukui S."/>
            <person name="Fujita N."/>
            <person name="Takami H."/>
            <person name="Takai K."/>
        </authorList>
    </citation>
    <scope>NUCLEOTIDE SEQUENCE [LARGE SCALE GENOMIC DNA]</scope>
    <source>
        <strain evidence="12">DSM 14783 / JCM 11476 / NBRC 101012 / SSM1</strain>
    </source>
</reference>
<dbReference type="PROSITE" id="PS50109">
    <property type="entry name" value="HIS_KIN"/>
    <property type="match status" value="1"/>
</dbReference>
<dbReference type="Gene3D" id="3.40.50.2300">
    <property type="match status" value="1"/>
</dbReference>
<dbReference type="OrthoDB" id="9780153at2"/>
<dbReference type="InterPro" id="IPR008207">
    <property type="entry name" value="Sig_transdc_His_kin_Hpt_dom"/>
</dbReference>
<dbReference type="InterPro" id="IPR004358">
    <property type="entry name" value="Sig_transdc_His_kin-like_C"/>
</dbReference>
<evidence type="ECO:0000256" key="7">
    <source>
        <dbReference type="PROSITE-ProRule" id="PRU00169"/>
    </source>
</evidence>
<dbReference type="HOGENOM" id="CLU_464533_0_0_0"/>
<feature type="domain" description="HPt" evidence="10">
    <location>
        <begin position="1"/>
        <end position="110"/>
    </location>
</feature>
<dbReference type="CDD" id="cd17574">
    <property type="entry name" value="REC_OmpR"/>
    <property type="match status" value="1"/>
</dbReference>
<dbReference type="InterPro" id="IPR051315">
    <property type="entry name" value="Bact_Chemotaxis_CheA"/>
</dbReference>
<dbReference type="AlphaFoldDB" id="D3P9R9"/>
<dbReference type="eggNOG" id="COG3437">
    <property type="taxonomic scope" value="Bacteria"/>
</dbReference>
<evidence type="ECO:0000256" key="6">
    <source>
        <dbReference type="PROSITE-ProRule" id="PRU00110"/>
    </source>
</evidence>
<dbReference type="InterPro" id="IPR001789">
    <property type="entry name" value="Sig_transdc_resp-reg_receiver"/>
</dbReference>
<evidence type="ECO:0000313" key="12">
    <source>
        <dbReference type="Proteomes" id="UP000001520"/>
    </source>
</evidence>
<dbReference type="InterPro" id="IPR005467">
    <property type="entry name" value="His_kinase_dom"/>
</dbReference>
<evidence type="ECO:0000256" key="5">
    <source>
        <dbReference type="ARBA" id="ARBA00022777"/>
    </source>
</evidence>
<proteinExistence type="predicted"/>
<feature type="modified residue" description="4-aspartylphosphate" evidence="7">
    <location>
        <position position="569"/>
    </location>
</feature>
<evidence type="ECO:0000259" key="10">
    <source>
        <dbReference type="PROSITE" id="PS50894"/>
    </source>
</evidence>
<dbReference type="PANTHER" id="PTHR43395">
    <property type="entry name" value="SENSOR HISTIDINE KINASE CHEA"/>
    <property type="match status" value="1"/>
</dbReference>
<dbReference type="PROSITE" id="PS50110">
    <property type="entry name" value="RESPONSE_REGULATORY"/>
    <property type="match status" value="1"/>
</dbReference>
<dbReference type="InterPro" id="IPR011006">
    <property type="entry name" value="CheY-like_superfamily"/>
</dbReference>
<evidence type="ECO:0000259" key="8">
    <source>
        <dbReference type="PROSITE" id="PS50109"/>
    </source>
</evidence>
<organism evidence="11 12">
    <name type="scientific">Deferribacter desulfuricans (strain DSM 14783 / JCM 11476 / NBRC 101012 / SSM1)</name>
    <dbReference type="NCBI Taxonomy" id="639282"/>
    <lineage>
        <taxon>Bacteria</taxon>
        <taxon>Pseudomonadati</taxon>
        <taxon>Deferribacterota</taxon>
        <taxon>Deferribacteres</taxon>
        <taxon>Deferribacterales</taxon>
        <taxon>Deferribacteraceae</taxon>
        <taxon>Deferribacter</taxon>
    </lineage>
</organism>
<dbReference type="CDD" id="cd00088">
    <property type="entry name" value="HPT"/>
    <property type="match status" value="1"/>
</dbReference>
<dbReference type="Pfam" id="PF01627">
    <property type="entry name" value="Hpt"/>
    <property type="match status" value="1"/>
</dbReference>
<keyword evidence="12" id="KW-1185">Reference proteome</keyword>
<protein>
    <recommendedName>
        <fullName evidence="2">histidine kinase</fullName>
        <ecNumber evidence="2">2.7.13.3</ecNumber>
    </recommendedName>
</protein>
<keyword evidence="4" id="KW-0808">Transferase</keyword>
<dbReference type="EC" id="2.7.13.3" evidence="2"/>
<dbReference type="Gene3D" id="1.20.120.160">
    <property type="entry name" value="HPT domain"/>
    <property type="match status" value="1"/>
</dbReference>
<gene>
    <name evidence="11" type="ordered locus">DEFDS_2008</name>
</gene>
<dbReference type="SMART" id="SM00448">
    <property type="entry name" value="REC"/>
    <property type="match status" value="1"/>
</dbReference>
<dbReference type="PRINTS" id="PR00344">
    <property type="entry name" value="BCTRLSENSOR"/>
</dbReference>
<dbReference type="EMBL" id="AP011529">
    <property type="protein sequence ID" value="BAI81459.1"/>
    <property type="molecule type" value="Genomic_DNA"/>
</dbReference>